<name>A0A3E0WQV8_9GAMM</name>
<reference evidence="3" key="1">
    <citation type="submission" date="2017-05" db="EMBL/GenBank/DDBJ databases">
        <authorList>
            <person name="Sharma S."/>
            <person name="Sidhu C."/>
            <person name="Pinnaka A.K."/>
        </authorList>
    </citation>
    <scope>NUCLEOTIDE SEQUENCE [LARGE SCALE GENOMIC DNA]</scope>
    <source>
        <strain evidence="3">AK93</strain>
    </source>
</reference>
<proteinExistence type="predicted"/>
<keyword evidence="1" id="KW-1133">Transmembrane helix</keyword>
<gene>
    <name evidence="2" type="ORF">CAL65_12775</name>
</gene>
<evidence type="ECO:0000313" key="2">
    <source>
        <dbReference type="EMBL" id="RFA35352.1"/>
    </source>
</evidence>
<keyword evidence="1" id="KW-0472">Membrane</keyword>
<evidence type="ECO:0000256" key="1">
    <source>
        <dbReference type="SAM" id="Phobius"/>
    </source>
</evidence>
<feature type="transmembrane region" description="Helical" evidence="1">
    <location>
        <begin position="20"/>
        <end position="42"/>
    </location>
</feature>
<organism evidence="2 3">
    <name type="scientific">Alkalilimnicola ehrlichii</name>
    <dbReference type="NCBI Taxonomy" id="351052"/>
    <lineage>
        <taxon>Bacteria</taxon>
        <taxon>Pseudomonadati</taxon>
        <taxon>Pseudomonadota</taxon>
        <taxon>Gammaproteobacteria</taxon>
        <taxon>Chromatiales</taxon>
        <taxon>Ectothiorhodospiraceae</taxon>
        <taxon>Alkalilimnicola</taxon>
    </lineage>
</organism>
<sequence>METDAGGVLMLTGIKQSGGLFLLIALTMVIAMLLVACSTTNFSAKRMLSRVVADDFDGALSRVKVERELELGGLQGSGRLRVWLYDEAVEQYLFFYLHAAEYQEPAYRENRRTHARHTEADVQAIIAAQRADIQARVAHLQAVRAQLDDIVEYPVFVFTVVAIRIVIRRSAHRRMMTIIR</sequence>
<evidence type="ECO:0000313" key="3">
    <source>
        <dbReference type="Proteomes" id="UP000256763"/>
    </source>
</evidence>
<protein>
    <submittedName>
        <fullName evidence="2">Uncharacterized protein</fullName>
    </submittedName>
</protein>
<dbReference type="AlphaFoldDB" id="A0A3E0WQV8"/>
<dbReference type="EMBL" id="NFZW01000012">
    <property type="protein sequence ID" value="RFA35352.1"/>
    <property type="molecule type" value="Genomic_DNA"/>
</dbReference>
<keyword evidence="1" id="KW-0812">Transmembrane</keyword>
<dbReference type="Proteomes" id="UP000256763">
    <property type="component" value="Unassembled WGS sequence"/>
</dbReference>
<comment type="caution">
    <text evidence="2">The sequence shown here is derived from an EMBL/GenBank/DDBJ whole genome shotgun (WGS) entry which is preliminary data.</text>
</comment>
<accession>A0A3E0WQV8</accession>
<feature type="transmembrane region" description="Helical" evidence="1">
    <location>
        <begin position="150"/>
        <end position="167"/>
    </location>
</feature>
<keyword evidence="3" id="KW-1185">Reference proteome</keyword>